<evidence type="ECO:0000256" key="4">
    <source>
        <dbReference type="ARBA" id="ARBA00023082"/>
    </source>
</evidence>
<dbReference type="InterPro" id="IPR037401">
    <property type="entry name" value="SnoaL-like"/>
</dbReference>
<keyword evidence="4" id="KW-0731">Sigma factor</keyword>
<dbReference type="NCBIfam" id="NF007214">
    <property type="entry name" value="PRK09636.1"/>
    <property type="match status" value="1"/>
</dbReference>
<evidence type="ECO:0000256" key="3">
    <source>
        <dbReference type="ARBA" id="ARBA00023015"/>
    </source>
</evidence>
<feature type="domain" description="SnoaL-like" evidence="8">
    <location>
        <begin position="193"/>
        <end position="282"/>
    </location>
</feature>
<dbReference type="InterPro" id="IPR013324">
    <property type="entry name" value="RNA_pol_sigma_r3/r4-like"/>
</dbReference>
<dbReference type="Pfam" id="PF08281">
    <property type="entry name" value="Sigma70_r4_2"/>
    <property type="match status" value="1"/>
</dbReference>
<comment type="similarity">
    <text evidence="1">Belongs to the sigma-70 factor family. ECF subfamily.</text>
</comment>
<dbReference type="InterPro" id="IPR032710">
    <property type="entry name" value="NTF2-like_dom_sf"/>
</dbReference>
<evidence type="ECO:0000256" key="1">
    <source>
        <dbReference type="ARBA" id="ARBA00010641"/>
    </source>
</evidence>
<comment type="subunit">
    <text evidence="2">Interacts transiently with the RNA polymerase catalytic core formed by RpoA, RpoB, RpoC and RpoZ (2 alpha, 1 beta, 1 beta' and 1 omega subunit) to form the RNA polymerase holoenzyme that can initiate transcription.</text>
</comment>
<dbReference type="Pfam" id="PF04542">
    <property type="entry name" value="Sigma70_r2"/>
    <property type="match status" value="1"/>
</dbReference>
<feature type="domain" description="RNA polymerase sigma factor 70 region 4 type 2" evidence="7">
    <location>
        <begin position="124"/>
        <end position="175"/>
    </location>
</feature>
<accession>A0ABT7SH38</accession>
<comment type="caution">
    <text evidence="9">The sequence shown here is derived from an EMBL/GenBank/DDBJ whole genome shotgun (WGS) entry which is preliminary data.</text>
</comment>
<keyword evidence="3" id="KW-0805">Transcription regulation</keyword>
<dbReference type="InterPro" id="IPR052704">
    <property type="entry name" value="ECF_Sigma-70_Domain"/>
</dbReference>
<gene>
    <name evidence="9" type="primary">sigJ</name>
    <name evidence="9" type="ORF">QRT04_11220</name>
</gene>
<dbReference type="Pfam" id="PF12680">
    <property type="entry name" value="SnoaL_2"/>
    <property type="match status" value="1"/>
</dbReference>
<evidence type="ECO:0000259" key="8">
    <source>
        <dbReference type="Pfam" id="PF12680"/>
    </source>
</evidence>
<dbReference type="NCBIfam" id="TIGR02937">
    <property type="entry name" value="sigma70-ECF"/>
    <property type="match status" value="1"/>
</dbReference>
<dbReference type="SUPFAM" id="SSF88946">
    <property type="entry name" value="Sigma2 domain of RNA polymerase sigma factors"/>
    <property type="match status" value="1"/>
</dbReference>
<dbReference type="InterPro" id="IPR014284">
    <property type="entry name" value="RNA_pol_sigma-70_dom"/>
</dbReference>
<dbReference type="SUPFAM" id="SSF54427">
    <property type="entry name" value="NTF2-like"/>
    <property type="match status" value="1"/>
</dbReference>
<keyword evidence="5" id="KW-0804">Transcription</keyword>
<dbReference type="InterPro" id="IPR013325">
    <property type="entry name" value="RNA_pol_sigma_r2"/>
</dbReference>
<dbReference type="InterPro" id="IPR013249">
    <property type="entry name" value="RNA_pol_sigma70_r4_t2"/>
</dbReference>
<dbReference type="RefSeq" id="WP_289455330.1">
    <property type="nucleotide sequence ID" value="NZ_JAUCGQ010000001.1"/>
</dbReference>
<dbReference type="InterPro" id="IPR036388">
    <property type="entry name" value="WH-like_DNA-bd_sf"/>
</dbReference>
<protein>
    <submittedName>
        <fullName evidence="9">RNA polymerase sigma factor SigJ</fullName>
    </submittedName>
</protein>
<reference evidence="9 10" key="1">
    <citation type="submission" date="2023-06" db="EMBL/GenBank/DDBJ databases">
        <title>Cellulomonas sp. MW4 Whole genome sequence.</title>
        <authorList>
            <person name="Park S."/>
        </authorList>
    </citation>
    <scope>NUCLEOTIDE SEQUENCE [LARGE SCALE GENOMIC DNA]</scope>
    <source>
        <strain evidence="9 10">MW4</strain>
    </source>
</reference>
<dbReference type="Gene3D" id="1.10.10.10">
    <property type="entry name" value="Winged helix-like DNA-binding domain superfamily/Winged helix DNA-binding domain"/>
    <property type="match status" value="1"/>
</dbReference>
<dbReference type="EMBL" id="JAUCGQ010000001">
    <property type="protein sequence ID" value="MDM7855500.1"/>
    <property type="molecule type" value="Genomic_DNA"/>
</dbReference>
<dbReference type="SUPFAM" id="SSF88659">
    <property type="entry name" value="Sigma3 and sigma4 domains of RNA polymerase sigma factors"/>
    <property type="match status" value="1"/>
</dbReference>
<evidence type="ECO:0000259" key="6">
    <source>
        <dbReference type="Pfam" id="PF04542"/>
    </source>
</evidence>
<proteinExistence type="inferred from homology"/>
<dbReference type="PANTHER" id="PTHR30173">
    <property type="entry name" value="SIGMA 19 FACTOR"/>
    <property type="match status" value="1"/>
</dbReference>
<dbReference type="Gene3D" id="1.10.1740.10">
    <property type="match status" value="1"/>
</dbReference>
<keyword evidence="10" id="KW-1185">Reference proteome</keyword>
<evidence type="ECO:0000256" key="2">
    <source>
        <dbReference type="ARBA" id="ARBA00011344"/>
    </source>
</evidence>
<sequence>MTTPDGDAPTNPRGSQLSDQPRLINVAYRLLGSLSEAEDVVQEAYVRWYRLSPQDRAAIASPSAWLTTVTSRLCLDLLGSARVRREQYVGAWVPEPIREPTEWPRAGGAVDPAERITLDESVHMAFLVVLETMTPAERVAFILHDVYRYPFAEVAEIVGRTPAACRQLASSARARVRAARTPPSPTAEQADVVRRFAAAFESSDIASLIALLDPDATVIPDGGGRVAARTHPLEGAETIARYLVGLLAHAPSGVRFRLRTVNGRPGLVGEQDGVVATVFSFDVAGGRIRRIWATRNPDKLRGWRDVAGTAAEQAPTGPPT</sequence>
<name>A0ABT7SH38_9CELL</name>
<evidence type="ECO:0000259" key="7">
    <source>
        <dbReference type="Pfam" id="PF08281"/>
    </source>
</evidence>
<evidence type="ECO:0000313" key="9">
    <source>
        <dbReference type="EMBL" id="MDM7855500.1"/>
    </source>
</evidence>
<evidence type="ECO:0000256" key="5">
    <source>
        <dbReference type="ARBA" id="ARBA00023163"/>
    </source>
</evidence>
<organism evidence="9 10">
    <name type="scientific">Cellulomonas alba</name>
    <dbReference type="NCBI Taxonomy" id="3053467"/>
    <lineage>
        <taxon>Bacteria</taxon>
        <taxon>Bacillati</taxon>
        <taxon>Actinomycetota</taxon>
        <taxon>Actinomycetes</taxon>
        <taxon>Micrococcales</taxon>
        <taxon>Cellulomonadaceae</taxon>
        <taxon>Cellulomonas</taxon>
    </lineage>
</organism>
<evidence type="ECO:0000313" key="10">
    <source>
        <dbReference type="Proteomes" id="UP001529338"/>
    </source>
</evidence>
<dbReference type="PANTHER" id="PTHR30173:SF43">
    <property type="entry name" value="ECF RNA POLYMERASE SIGMA FACTOR SIGI-RELATED"/>
    <property type="match status" value="1"/>
</dbReference>
<dbReference type="Gene3D" id="3.10.450.50">
    <property type="match status" value="1"/>
</dbReference>
<feature type="domain" description="RNA polymerase sigma-70 region 2" evidence="6">
    <location>
        <begin position="20"/>
        <end position="81"/>
    </location>
</feature>
<dbReference type="Proteomes" id="UP001529338">
    <property type="component" value="Unassembled WGS sequence"/>
</dbReference>
<dbReference type="InterPro" id="IPR007627">
    <property type="entry name" value="RNA_pol_sigma70_r2"/>
</dbReference>